<name>A0A0D2PEF0_HYPSF</name>
<organism evidence="2 3">
    <name type="scientific">Hypholoma sublateritium (strain FD-334 SS-4)</name>
    <dbReference type="NCBI Taxonomy" id="945553"/>
    <lineage>
        <taxon>Eukaryota</taxon>
        <taxon>Fungi</taxon>
        <taxon>Dikarya</taxon>
        <taxon>Basidiomycota</taxon>
        <taxon>Agaricomycotina</taxon>
        <taxon>Agaricomycetes</taxon>
        <taxon>Agaricomycetidae</taxon>
        <taxon>Agaricales</taxon>
        <taxon>Agaricineae</taxon>
        <taxon>Strophariaceae</taxon>
        <taxon>Hypholoma</taxon>
    </lineage>
</organism>
<dbReference type="OrthoDB" id="783096at2759"/>
<proteinExistence type="predicted"/>
<dbReference type="Pfam" id="PF00149">
    <property type="entry name" value="Metallophos"/>
    <property type="match status" value="1"/>
</dbReference>
<evidence type="ECO:0000259" key="1">
    <source>
        <dbReference type="Pfam" id="PF00149"/>
    </source>
</evidence>
<feature type="domain" description="Calcineurin-like phosphoesterase" evidence="1">
    <location>
        <begin position="55"/>
        <end position="312"/>
    </location>
</feature>
<gene>
    <name evidence="2" type="ORF">HYPSUDRAFT_198729</name>
</gene>
<accession>A0A0D2PEF0</accession>
<dbReference type="Proteomes" id="UP000054270">
    <property type="component" value="Unassembled WGS sequence"/>
</dbReference>
<dbReference type="GO" id="GO:0005737">
    <property type="term" value="C:cytoplasm"/>
    <property type="evidence" value="ECO:0007669"/>
    <property type="project" value="TreeGrafter"/>
</dbReference>
<dbReference type="PANTHER" id="PTHR32440:SF11">
    <property type="entry name" value="METALLOPHOSPHOESTERASE DOMAIN-CONTAINING PROTEIN"/>
    <property type="match status" value="1"/>
</dbReference>
<evidence type="ECO:0000313" key="2">
    <source>
        <dbReference type="EMBL" id="KJA26956.1"/>
    </source>
</evidence>
<evidence type="ECO:0000313" key="3">
    <source>
        <dbReference type="Proteomes" id="UP000054270"/>
    </source>
</evidence>
<keyword evidence="3" id="KW-1185">Reference proteome</keyword>
<dbReference type="GO" id="GO:0016788">
    <property type="term" value="F:hydrolase activity, acting on ester bonds"/>
    <property type="evidence" value="ECO:0007669"/>
    <property type="project" value="TreeGrafter"/>
</dbReference>
<dbReference type="OMA" id="TYWVPVY"/>
<dbReference type="CDD" id="cd07383">
    <property type="entry name" value="MPP_Dcr2"/>
    <property type="match status" value="1"/>
</dbReference>
<dbReference type="PANTHER" id="PTHR32440">
    <property type="entry name" value="PHOSPHATASE DCR2-RELATED-RELATED"/>
    <property type="match status" value="1"/>
</dbReference>
<protein>
    <recommendedName>
        <fullName evidence="1">Calcineurin-like phosphoesterase domain-containing protein</fullName>
    </recommendedName>
</protein>
<dbReference type="InterPro" id="IPR029052">
    <property type="entry name" value="Metallo-depent_PP-like"/>
</dbReference>
<dbReference type="Gene3D" id="3.60.21.10">
    <property type="match status" value="1"/>
</dbReference>
<reference evidence="3" key="1">
    <citation type="submission" date="2014-04" db="EMBL/GenBank/DDBJ databases">
        <title>Evolutionary Origins and Diversification of the Mycorrhizal Mutualists.</title>
        <authorList>
            <consortium name="DOE Joint Genome Institute"/>
            <consortium name="Mycorrhizal Genomics Consortium"/>
            <person name="Kohler A."/>
            <person name="Kuo A."/>
            <person name="Nagy L.G."/>
            <person name="Floudas D."/>
            <person name="Copeland A."/>
            <person name="Barry K.W."/>
            <person name="Cichocki N."/>
            <person name="Veneault-Fourrey C."/>
            <person name="LaButti K."/>
            <person name="Lindquist E.A."/>
            <person name="Lipzen A."/>
            <person name="Lundell T."/>
            <person name="Morin E."/>
            <person name="Murat C."/>
            <person name="Riley R."/>
            <person name="Ohm R."/>
            <person name="Sun H."/>
            <person name="Tunlid A."/>
            <person name="Henrissat B."/>
            <person name="Grigoriev I.V."/>
            <person name="Hibbett D.S."/>
            <person name="Martin F."/>
        </authorList>
    </citation>
    <scope>NUCLEOTIDE SEQUENCE [LARGE SCALE GENOMIC DNA]</scope>
    <source>
        <strain evidence="3">FD-334 SS-4</strain>
    </source>
</reference>
<dbReference type="AlphaFoldDB" id="A0A0D2PEF0"/>
<dbReference type="STRING" id="945553.A0A0D2PEF0"/>
<dbReference type="InterPro" id="IPR004843">
    <property type="entry name" value="Calcineurin-like_PHP"/>
</dbReference>
<dbReference type="EMBL" id="KN817526">
    <property type="protein sequence ID" value="KJA26956.1"/>
    <property type="molecule type" value="Genomic_DNA"/>
</dbReference>
<sequence>MRLRSSQTVPLAWIAFAVNNEVLAAPLMQAQISTQALDPYPEKPRITFRSDGTLKLTVFSDLHYGENPWDSWGPQQDINSTILINTVLANEQPDYVILNGDQITGENTFRENSTSLINEILAPLIKARIPFSTTQGNHDNQANISHIEEILREQEIAPLSYTRVIPGVGGVEGPGNYWVPIYRNKNDNAPILILWFFDSRGGFSLNPDSVALPDWVDDSVAEWIISETAAMEKAWGPAEQRGAIAFVHIPPHAIQVLQSTLNPVTNPGLNDDLLGDGSVQDSGNTGEDQPFWDALNANVKNLHAVISGHDHGNEWCAREPTKDVIFCFDKHSGYGGYDSPDWGHGVRNLLLHSPDPTAGIETWIRLEDGETRARIVLDNDYGR</sequence>
<dbReference type="SUPFAM" id="SSF56300">
    <property type="entry name" value="Metallo-dependent phosphatases"/>
    <property type="match status" value="1"/>
</dbReference>